<evidence type="ECO:0000256" key="3">
    <source>
        <dbReference type="ARBA" id="ARBA00022448"/>
    </source>
</evidence>
<gene>
    <name evidence="11" type="ORF">FSB_LOCUS29701</name>
</gene>
<dbReference type="InterPro" id="IPR043926">
    <property type="entry name" value="ABCG_dom"/>
</dbReference>
<feature type="transmembrane region" description="Helical" evidence="9">
    <location>
        <begin position="452"/>
        <end position="475"/>
    </location>
</feature>
<feature type="transmembrane region" description="Helical" evidence="9">
    <location>
        <begin position="348"/>
        <end position="368"/>
    </location>
</feature>
<evidence type="ECO:0000259" key="10">
    <source>
        <dbReference type="PROSITE" id="PS50893"/>
    </source>
</evidence>
<organism evidence="11">
    <name type="scientific">Fagus sylvatica</name>
    <name type="common">Beechnut</name>
    <dbReference type="NCBI Taxonomy" id="28930"/>
    <lineage>
        <taxon>Eukaryota</taxon>
        <taxon>Viridiplantae</taxon>
        <taxon>Streptophyta</taxon>
        <taxon>Embryophyta</taxon>
        <taxon>Tracheophyta</taxon>
        <taxon>Spermatophyta</taxon>
        <taxon>Magnoliopsida</taxon>
        <taxon>eudicotyledons</taxon>
        <taxon>Gunneridae</taxon>
        <taxon>Pentapetalae</taxon>
        <taxon>rosids</taxon>
        <taxon>fabids</taxon>
        <taxon>Fagales</taxon>
        <taxon>Fagaceae</taxon>
        <taxon>Fagus</taxon>
    </lineage>
</organism>
<dbReference type="PANTHER" id="PTHR48042:SF14">
    <property type="entry name" value="WHITE-BROWN-COMPLEX ABC TRANSPORTER FAMILY PROTEIN"/>
    <property type="match status" value="1"/>
</dbReference>
<dbReference type="InterPro" id="IPR017871">
    <property type="entry name" value="ABC_transporter-like_CS"/>
</dbReference>
<feature type="domain" description="ABC transporter" evidence="10">
    <location>
        <begin position="40"/>
        <end position="283"/>
    </location>
</feature>
<evidence type="ECO:0000256" key="8">
    <source>
        <dbReference type="ARBA" id="ARBA00023136"/>
    </source>
</evidence>
<dbReference type="GO" id="GO:0016020">
    <property type="term" value="C:membrane"/>
    <property type="evidence" value="ECO:0007669"/>
    <property type="project" value="UniProtKB-SubCell"/>
</dbReference>
<accession>A0A2N9GQX3</accession>
<comment type="subcellular location">
    <subcellularLocation>
        <location evidence="1">Membrane</location>
        <topology evidence="1">Multi-pass membrane protein</topology>
    </subcellularLocation>
</comment>
<dbReference type="Pfam" id="PF01061">
    <property type="entry name" value="ABC2_membrane"/>
    <property type="match status" value="1"/>
</dbReference>
<dbReference type="PANTHER" id="PTHR48042">
    <property type="entry name" value="ABC TRANSPORTER G FAMILY MEMBER 11"/>
    <property type="match status" value="1"/>
</dbReference>
<keyword evidence="8 9" id="KW-0472">Membrane</keyword>
<dbReference type="InterPro" id="IPR027417">
    <property type="entry name" value="P-loop_NTPase"/>
</dbReference>
<dbReference type="Pfam" id="PF19055">
    <property type="entry name" value="ABC2_membrane_7"/>
    <property type="match status" value="1"/>
</dbReference>
<evidence type="ECO:0000256" key="5">
    <source>
        <dbReference type="ARBA" id="ARBA00022741"/>
    </source>
</evidence>
<sequence length="600" mass="66360">MASLLPSTVQPNTNLEIKTELEMENINRVPKKKGGDGVFLTWEDLCVTVSNGTKSILRGLTGYARPAELLAIMGPSGCGKSTLLDTLAGRLGSNVRQRGEILINGRKQSLAYGTSAYVTQDDTLIMTLTVREAVYYSAQLQLPDSMSKSEKKERADTTIKEMGLQDAMNTRIGGWGVKGISGGQKRRVSICIEILKRPNLLFLDEPTSGLDSAASYYVMSRIASLGQRDGIGRTIIASIHQPSSDVFQLFNNLCLLSSGRTVYFGPASEANEFFALSGFPCPTLQNPSDHFLKTINKDFQMDVEQGLAGAFSTEEAIEKLLSSYKSSERYEQARKQVAEIREQARGSLLTFIASFLTFMAIGGFPSFVEDMKVFERERLNGHYGAGAFVISNTLSSVPYLLLVSVIPGAIAYYLPELRKGHEHFLYFALVLFACMMLVESLMMIVASMVPNYLMGIITGAGIQGLMILVGGFFRLPNDLPKPLWKYPLHEIAFHKYAYQGMFKNEFQGVEFPNNEAGGPPIITGDEILRDMWQAEMGYSKWGDLAVLLGMIAFYRLLFLFIIKANEKVKPMIKAFISMPPKQKTQVTVNPSSTPLHGENM</sequence>
<dbReference type="GO" id="GO:0140359">
    <property type="term" value="F:ABC-type transporter activity"/>
    <property type="evidence" value="ECO:0007669"/>
    <property type="project" value="InterPro"/>
</dbReference>
<dbReference type="FunFam" id="3.40.50.300:FF:001533">
    <property type="entry name" value="ABC transporter G family member 11"/>
    <property type="match status" value="1"/>
</dbReference>
<evidence type="ECO:0000256" key="9">
    <source>
        <dbReference type="SAM" id="Phobius"/>
    </source>
</evidence>
<dbReference type="InterPro" id="IPR013525">
    <property type="entry name" value="ABC2_TM"/>
</dbReference>
<keyword evidence="3" id="KW-0813">Transport</keyword>
<dbReference type="InterPro" id="IPR052215">
    <property type="entry name" value="Plant_ABCG"/>
</dbReference>
<dbReference type="SMART" id="SM00382">
    <property type="entry name" value="AAA"/>
    <property type="match status" value="1"/>
</dbReference>
<dbReference type="Gene3D" id="3.40.50.300">
    <property type="entry name" value="P-loop containing nucleotide triphosphate hydrolases"/>
    <property type="match status" value="1"/>
</dbReference>
<protein>
    <recommendedName>
        <fullName evidence="10">ABC transporter domain-containing protein</fullName>
    </recommendedName>
</protein>
<dbReference type="PROSITE" id="PS50893">
    <property type="entry name" value="ABC_TRANSPORTER_2"/>
    <property type="match status" value="1"/>
</dbReference>
<proteinExistence type="inferred from homology"/>
<evidence type="ECO:0000256" key="4">
    <source>
        <dbReference type="ARBA" id="ARBA00022692"/>
    </source>
</evidence>
<feature type="transmembrane region" description="Helical" evidence="9">
    <location>
        <begin position="388"/>
        <end position="412"/>
    </location>
</feature>
<dbReference type="Pfam" id="PF00005">
    <property type="entry name" value="ABC_tran"/>
    <property type="match status" value="1"/>
</dbReference>
<evidence type="ECO:0000256" key="6">
    <source>
        <dbReference type="ARBA" id="ARBA00022840"/>
    </source>
</evidence>
<feature type="transmembrane region" description="Helical" evidence="9">
    <location>
        <begin position="541"/>
        <end position="562"/>
    </location>
</feature>
<feature type="transmembrane region" description="Helical" evidence="9">
    <location>
        <begin position="424"/>
        <end position="446"/>
    </location>
</feature>
<evidence type="ECO:0000256" key="1">
    <source>
        <dbReference type="ARBA" id="ARBA00004141"/>
    </source>
</evidence>
<evidence type="ECO:0000313" key="11">
    <source>
        <dbReference type="EMBL" id="SPD01819.1"/>
    </source>
</evidence>
<dbReference type="PROSITE" id="PS00211">
    <property type="entry name" value="ABC_TRANSPORTER_1"/>
    <property type="match status" value="1"/>
</dbReference>
<dbReference type="GO" id="GO:0016887">
    <property type="term" value="F:ATP hydrolysis activity"/>
    <property type="evidence" value="ECO:0007669"/>
    <property type="project" value="InterPro"/>
</dbReference>
<dbReference type="EMBL" id="OIVN01002225">
    <property type="protein sequence ID" value="SPD01819.1"/>
    <property type="molecule type" value="Genomic_DNA"/>
</dbReference>
<dbReference type="AlphaFoldDB" id="A0A2N9GQX3"/>
<keyword evidence="5" id="KW-0547">Nucleotide-binding</keyword>
<reference evidence="11" key="1">
    <citation type="submission" date="2018-02" db="EMBL/GenBank/DDBJ databases">
        <authorList>
            <person name="Cohen D.B."/>
            <person name="Kent A.D."/>
        </authorList>
    </citation>
    <scope>NUCLEOTIDE SEQUENCE</scope>
</reference>
<evidence type="ECO:0000256" key="7">
    <source>
        <dbReference type="ARBA" id="ARBA00022989"/>
    </source>
</evidence>
<evidence type="ECO:0000256" key="2">
    <source>
        <dbReference type="ARBA" id="ARBA00005814"/>
    </source>
</evidence>
<name>A0A2N9GQX3_FAGSY</name>
<dbReference type="GO" id="GO:0005524">
    <property type="term" value="F:ATP binding"/>
    <property type="evidence" value="ECO:0007669"/>
    <property type="project" value="UniProtKB-KW"/>
</dbReference>
<keyword evidence="7 9" id="KW-1133">Transmembrane helix</keyword>
<dbReference type="InterPro" id="IPR003593">
    <property type="entry name" value="AAA+_ATPase"/>
</dbReference>
<keyword evidence="6" id="KW-0067">ATP-binding</keyword>
<comment type="similarity">
    <text evidence="2">Belongs to the ABC transporter superfamily. ABCG family. Eye pigment precursor importer (TC 3.A.1.204) subfamily.</text>
</comment>
<keyword evidence="4 9" id="KW-0812">Transmembrane</keyword>
<dbReference type="InterPro" id="IPR003439">
    <property type="entry name" value="ABC_transporter-like_ATP-bd"/>
</dbReference>
<dbReference type="SUPFAM" id="SSF52540">
    <property type="entry name" value="P-loop containing nucleoside triphosphate hydrolases"/>
    <property type="match status" value="1"/>
</dbReference>